<dbReference type="AlphaFoldDB" id="A0A9W8MMV5"/>
<proteinExistence type="predicted"/>
<feature type="compositionally biased region" description="Acidic residues" evidence="1">
    <location>
        <begin position="12"/>
        <end position="44"/>
    </location>
</feature>
<feature type="region of interest" description="Disordered" evidence="1">
    <location>
        <begin position="1"/>
        <end position="76"/>
    </location>
</feature>
<feature type="compositionally biased region" description="Basic and acidic residues" evidence="1">
    <location>
        <begin position="45"/>
        <end position="70"/>
    </location>
</feature>
<reference evidence="2" key="1">
    <citation type="submission" date="2022-07" db="EMBL/GenBank/DDBJ databases">
        <title>Genome Sequence of Agrocybe chaxingu.</title>
        <authorList>
            <person name="Buettner E."/>
        </authorList>
    </citation>
    <scope>NUCLEOTIDE SEQUENCE</scope>
    <source>
        <strain evidence="2">MP-N11</strain>
    </source>
</reference>
<dbReference type="Proteomes" id="UP001148786">
    <property type="component" value="Unassembled WGS sequence"/>
</dbReference>
<evidence type="ECO:0000313" key="3">
    <source>
        <dbReference type="Proteomes" id="UP001148786"/>
    </source>
</evidence>
<gene>
    <name evidence="2" type="ORF">NLJ89_g11623</name>
</gene>
<keyword evidence="3" id="KW-1185">Reference proteome</keyword>
<evidence type="ECO:0000313" key="2">
    <source>
        <dbReference type="EMBL" id="KAJ3488357.1"/>
    </source>
</evidence>
<comment type="caution">
    <text evidence="2">The sequence shown here is derived from an EMBL/GenBank/DDBJ whole genome shotgun (WGS) entry which is preliminary data.</text>
</comment>
<sequence length="140" mass="16432">MEHRHEQVEDTAGADDERADDDEWADEDERAEGDERVDEDEWVDEDKRVDNKDKRVGNKDKRVDNEDKQQRTSMSRVGGWLQEANHRLPIHLLLLSCLALSLSCGRLQDNQDSEMMPTRIQTRWRRQQEVNMNTTGPTTR</sequence>
<organism evidence="2 3">
    <name type="scientific">Agrocybe chaxingu</name>
    <dbReference type="NCBI Taxonomy" id="84603"/>
    <lineage>
        <taxon>Eukaryota</taxon>
        <taxon>Fungi</taxon>
        <taxon>Dikarya</taxon>
        <taxon>Basidiomycota</taxon>
        <taxon>Agaricomycotina</taxon>
        <taxon>Agaricomycetes</taxon>
        <taxon>Agaricomycetidae</taxon>
        <taxon>Agaricales</taxon>
        <taxon>Agaricineae</taxon>
        <taxon>Strophariaceae</taxon>
        <taxon>Agrocybe</taxon>
    </lineage>
</organism>
<name>A0A9W8MMV5_9AGAR</name>
<evidence type="ECO:0000256" key="1">
    <source>
        <dbReference type="SAM" id="MobiDB-lite"/>
    </source>
</evidence>
<dbReference type="EMBL" id="JANKHO010002833">
    <property type="protein sequence ID" value="KAJ3488357.1"/>
    <property type="molecule type" value="Genomic_DNA"/>
</dbReference>
<protein>
    <submittedName>
        <fullName evidence="2">Uncharacterized protein</fullName>
    </submittedName>
</protein>
<accession>A0A9W8MMV5</accession>